<keyword evidence="2" id="KW-1185">Reference proteome</keyword>
<proteinExistence type="predicted"/>
<name>A0ABU8LP80_9MICO</name>
<accession>A0ABU8LP80</accession>
<dbReference type="Proteomes" id="UP001366085">
    <property type="component" value="Unassembled WGS sequence"/>
</dbReference>
<sequence>MGIRYFAHPVSPRQIAQASECPRGCYDGHDSWDYWGYSDAPTLDLDKCYPELQVLLGGATPRPSYALVEGAVVLGGYGGWESFQRIIPVDEVKLIADDLDDLLSSPAAVALVECRYGDRDCVSENLPRAREFARRVADAGFGIHYSIG</sequence>
<comment type="caution">
    <text evidence="1">The sequence shown here is derived from an EMBL/GenBank/DDBJ whole genome shotgun (WGS) entry which is preliminary data.</text>
</comment>
<organism evidence="1 2">
    <name type="scientific">Microbacterium istanbulense</name>
    <dbReference type="NCBI Taxonomy" id="3122049"/>
    <lineage>
        <taxon>Bacteria</taxon>
        <taxon>Bacillati</taxon>
        <taxon>Actinomycetota</taxon>
        <taxon>Actinomycetes</taxon>
        <taxon>Micrococcales</taxon>
        <taxon>Microbacteriaceae</taxon>
        <taxon>Microbacterium</taxon>
    </lineage>
</organism>
<evidence type="ECO:0000313" key="2">
    <source>
        <dbReference type="Proteomes" id="UP001366085"/>
    </source>
</evidence>
<reference evidence="1 2" key="1">
    <citation type="submission" date="2024-02" db="EMBL/GenBank/DDBJ databases">
        <authorList>
            <person name="Saticioglu I.B."/>
        </authorList>
    </citation>
    <scope>NUCLEOTIDE SEQUENCE [LARGE SCALE GENOMIC DNA]</scope>
    <source>
        <strain evidence="1 2">Mu-43</strain>
    </source>
</reference>
<dbReference type="EMBL" id="JBBDGN010000012">
    <property type="protein sequence ID" value="MEJ1092381.1"/>
    <property type="molecule type" value="Genomic_DNA"/>
</dbReference>
<protein>
    <submittedName>
        <fullName evidence="1">Uncharacterized protein</fullName>
    </submittedName>
</protein>
<evidence type="ECO:0000313" key="1">
    <source>
        <dbReference type="EMBL" id="MEJ1092381.1"/>
    </source>
</evidence>
<dbReference type="RefSeq" id="WP_337320872.1">
    <property type="nucleotide sequence ID" value="NZ_JBBDGN010000012.1"/>
</dbReference>
<gene>
    <name evidence="1" type="ORF">WDU93_11880</name>
</gene>